<name>E8U836_DEIML</name>
<dbReference type="SFLD" id="SFLDG01129">
    <property type="entry name" value="C1.5:_HAD__Beta-PGM__Phosphata"/>
    <property type="match status" value="1"/>
</dbReference>
<dbReference type="Gene3D" id="3.40.50.1000">
    <property type="entry name" value="HAD superfamily/HAD-like"/>
    <property type="match status" value="1"/>
</dbReference>
<dbReference type="STRING" id="709986.Deima_1576"/>
<dbReference type="InterPro" id="IPR036412">
    <property type="entry name" value="HAD-like_sf"/>
</dbReference>
<keyword evidence="4" id="KW-0460">Magnesium</keyword>
<dbReference type="HOGENOM" id="CLU_045011_13_2_0"/>
<keyword evidence="5" id="KW-0378">Hydrolase</keyword>
<proteinExistence type="inferred from homology"/>
<dbReference type="OrthoDB" id="9797743at2"/>
<evidence type="ECO:0000256" key="4">
    <source>
        <dbReference type="ARBA" id="ARBA00022842"/>
    </source>
</evidence>
<dbReference type="PANTHER" id="PTHR46193">
    <property type="entry name" value="6-PHOSPHOGLUCONATE PHOSPHATASE"/>
    <property type="match status" value="1"/>
</dbReference>
<dbReference type="SFLD" id="SFLDS00003">
    <property type="entry name" value="Haloacid_Dehalogenase"/>
    <property type="match status" value="1"/>
</dbReference>
<keyword evidence="3" id="KW-0479">Metal-binding</keyword>
<keyword evidence="6" id="KW-1185">Reference proteome</keyword>
<comment type="similarity">
    <text evidence="2">Belongs to the HAD-like hydrolase superfamily. CbbY/CbbZ/Gph/YieH family.</text>
</comment>
<dbReference type="NCBIfam" id="TIGR01509">
    <property type="entry name" value="HAD-SF-IA-v3"/>
    <property type="match status" value="1"/>
</dbReference>
<dbReference type="SFLD" id="SFLDG01135">
    <property type="entry name" value="C1.5.6:_HAD__Beta-PGM__Phospha"/>
    <property type="match status" value="1"/>
</dbReference>
<evidence type="ECO:0000313" key="5">
    <source>
        <dbReference type="EMBL" id="ADV67225.1"/>
    </source>
</evidence>
<evidence type="ECO:0000313" key="6">
    <source>
        <dbReference type="Proteomes" id="UP000008635"/>
    </source>
</evidence>
<organism evidence="5 6">
    <name type="scientific">Deinococcus maricopensis (strain DSM 21211 / LMG 22137 / NRRL B-23946 / LB-34)</name>
    <dbReference type="NCBI Taxonomy" id="709986"/>
    <lineage>
        <taxon>Bacteria</taxon>
        <taxon>Thermotogati</taxon>
        <taxon>Deinococcota</taxon>
        <taxon>Deinococci</taxon>
        <taxon>Deinococcales</taxon>
        <taxon>Deinococcaceae</taxon>
        <taxon>Deinococcus</taxon>
    </lineage>
</organism>
<dbReference type="InterPro" id="IPR023214">
    <property type="entry name" value="HAD_sf"/>
</dbReference>
<comment type="cofactor">
    <cofactor evidence="1">
        <name>Mg(2+)</name>
        <dbReference type="ChEBI" id="CHEBI:18420"/>
    </cofactor>
</comment>
<dbReference type="PANTHER" id="PTHR46193:SF10">
    <property type="entry name" value="6-PHOSPHOGLUCONATE PHOSPHATASE"/>
    <property type="match status" value="1"/>
</dbReference>
<dbReference type="InterPro" id="IPR023198">
    <property type="entry name" value="PGP-like_dom2"/>
</dbReference>
<accession>E8U836</accession>
<reference evidence="5 6" key="1">
    <citation type="journal article" date="2011" name="Stand. Genomic Sci.">
        <title>Complete genome sequence of Deinococcus maricopensis type strain (LB-34).</title>
        <authorList>
            <person name="Pukall R."/>
            <person name="Zeytun A."/>
            <person name="Lucas S."/>
            <person name="Lapidus A."/>
            <person name="Hammon N."/>
            <person name="Deshpande S."/>
            <person name="Nolan M."/>
            <person name="Cheng J.F."/>
            <person name="Pitluck S."/>
            <person name="Liolios K."/>
            <person name="Pagani I."/>
            <person name="Mikhailova N."/>
            <person name="Ivanova N."/>
            <person name="Mavromatis K."/>
            <person name="Pati A."/>
            <person name="Tapia R."/>
            <person name="Han C."/>
            <person name="Goodwin L."/>
            <person name="Chen A."/>
            <person name="Palaniappan K."/>
            <person name="Land M."/>
            <person name="Hauser L."/>
            <person name="Chang Y.J."/>
            <person name="Jeffries C.D."/>
            <person name="Brambilla E.M."/>
            <person name="Rohde M."/>
            <person name="Goker M."/>
            <person name="Detter J.C."/>
            <person name="Woyke T."/>
            <person name="Bristow J."/>
            <person name="Eisen J.A."/>
            <person name="Markowitz V."/>
            <person name="Hugenholtz P."/>
            <person name="Kyrpides N.C."/>
            <person name="Klenk H.P."/>
        </authorList>
    </citation>
    <scope>NUCLEOTIDE SEQUENCE [LARGE SCALE GENOMIC DNA]</scope>
    <source>
        <strain evidence="6">DSM 21211 / LMG 22137 / NRRL B-23946 / LB-34</strain>
    </source>
</reference>
<dbReference type="KEGG" id="dmr:Deima_1576"/>
<dbReference type="SUPFAM" id="SSF56784">
    <property type="entry name" value="HAD-like"/>
    <property type="match status" value="1"/>
</dbReference>
<gene>
    <name evidence="5" type="ordered locus">Deima_1576</name>
</gene>
<dbReference type="eggNOG" id="COG0637">
    <property type="taxonomic scope" value="Bacteria"/>
</dbReference>
<evidence type="ECO:0000256" key="3">
    <source>
        <dbReference type="ARBA" id="ARBA00022723"/>
    </source>
</evidence>
<reference evidence="6" key="2">
    <citation type="submission" date="2011-01" db="EMBL/GenBank/DDBJ databases">
        <title>The complete genome of Deinococcus maricopensis DSM 21211.</title>
        <authorList>
            <consortium name="US DOE Joint Genome Institute (JGI-PGF)"/>
            <person name="Lucas S."/>
            <person name="Copeland A."/>
            <person name="Lapidus A."/>
            <person name="Goodwin L."/>
            <person name="Pitluck S."/>
            <person name="Kyrpides N."/>
            <person name="Mavromatis K."/>
            <person name="Pagani I."/>
            <person name="Ivanova N."/>
            <person name="Ovchinnikova G."/>
            <person name="Zeytun A."/>
            <person name="Detter J.C."/>
            <person name="Han C."/>
            <person name="Land M."/>
            <person name="Hauser L."/>
            <person name="Markowitz V."/>
            <person name="Cheng J.-F."/>
            <person name="Hugenholtz P."/>
            <person name="Woyke T."/>
            <person name="Wu D."/>
            <person name="Pukall R."/>
            <person name="Gehrich-Schroeter G."/>
            <person name="Brambilla E."/>
            <person name="Klenk H.-P."/>
            <person name="Eisen J.A."/>
        </authorList>
    </citation>
    <scope>NUCLEOTIDE SEQUENCE [LARGE SCALE GENOMIC DNA]</scope>
    <source>
        <strain evidence="6">DSM 21211 / LMG 22137 / NRRL B-23946 / LB-34</strain>
    </source>
</reference>
<evidence type="ECO:0000256" key="1">
    <source>
        <dbReference type="ARBA" id="ARBA00001946"/>
    </source>
</evidence>
<protein>
    <submittedName>
        <fullName evidence="5">HAD-superfamily hydrolase, subfamily IA, variant 3</fullName>
    </submittedName>
</protein>
<dbReference type="GO" id="GO:0016787">
    <property type="term" value="F:hydrolase activity"/>
    <property type="evidence" value="ECO:0007669"/>
    <property type="project" value="UniProtKB-KW"/>
</dbReference>
<dbReference type="InterPro" id="IPR006439">
    <property type="entry name" value="HAD-SF_hydro_IA"/>
</dbReference>
<dbReference type="Pfam" id="PF00702">
    <property type="entry name" value="Hydrolase"/>
    <property type="match status" value="1"/>
</dbReference>
<sequence length="229" mass="24189">MTAPRPFGAVLFDMDGVLVDSEHAANQVWVRLLAQHGLHLTPDVFMTYSVGATLTTLYAHLERDHGWTRPGTFDALLDAEMHETFRGVPQVPGAEDTLRALAHAHVPFAVASNSRADRLQHKLTEAGLADHTAGRAYHPQDVGGHGKPEPHLYQHAARELGVDLTRCLVVEDSVPGVTAGVAAGATVWGFLGGSHGANGEALLAAGAARLIASHADLRAALGVHVPEIA</sequence>
<dbReference type="EMBL" id="CP002454">
    <property type="protein sequence ID" value="ADV67225.1"/>
    <property type="molecule type" value="Genomic_DNA"/>
</dbReference>
<dbReference type="RefSeq" id="WP_013556730.1">
    <property type="nucleotide sequence ID" value="NC_014958.1"/>
</dbReference>
<evidence type="ECO:0000256" key="2">
    <source>
        <dbReference type="ARBA" id="ARBA00006171"/>
    </source>
</evidence>
<dbReference type="Gene3D" id="1.10.150.240">
    <property type="entry name" value="Putative phosphatase, domain 2"/>
    <property type="match status" value="1"/>
</dbReference>
<dbReference type="InterPro" id="IPR051600">
    <property type="entry name" value="Beta-PGM-like"/>
</dbReference>
<dbReference type="AlphaFoldDB" id="E8U836"/>
<dbReference type="Proteomes" id="UP000008635">
    <property type="component" value="Chromosome"/>
</dbReference>
<dbReference type="GO" id="GO:0046872">
    <property type="term" value="F:metal ion binding"/>
    <property type="evidence" value="ECO:0007669"/>
    <property type="project" value="UniProtKB-KW"/>
</dbReference>